<gene>
    <name evidence="3" type="ORF">ASIM_LOCUS20227</name>
</gene>
<dbReference type="OrthoDB" id="10028364at2759"/>
<keyword evidence="4" id="KW-1185">Reference proteome</keyword>
<evidence type="ECO:0000256" key="1">
    <source>
        <dbReference type="SAM" id="MobiDB-lite"/>
    </source>
</evidence>
<keyword evidence="2" id="KW-0472">Membrane</keyword>
<protein>
    <submittedName>
        <fullName evidence="3 5">Uncharacterized protein</fullName>
    </submittedName>
</protein>
<dbReference type="Proteomes" id="UP000267096">
    <property type="component" value="Unassembled WGS sequence"/>
</dbReference>
<evidence type="ECO:0000256" key="2">
    <source>
        <dbReference type="SAM" id="Phobius"/>
    </source>
</evidence>
<proteinExistence type="predicted"/>
<evidence type="ECO:0000313" key="3">
    <source>
        <dbReference type="EMBL" id="VDK75236.1"/>
    </source>
</evidence>
<evidence type="ECO:0000313" key="4">
    <source>
        <dbReference type="Proteomes" id="UP000267096"/>
    </source>
</evidence>
<feature type="compositionally biased region" description="Basic and acidic residues" evidence="1">
    <location>
        <begin position="85"/>
        <end position="95"/>
    </location>
</feature>
<feature type="region of interest" description="Disordered" evidence="1">
    <location>
        <begin position="77"/>
        <end position="109"/>
    </location>
</feature>
<dbReference type="EMBL" id="UYRR01039013">
    <property type="protein sequence ID" value="VDK75236.1"/>
    <property type="molecule type" value="Genomic_DNA"/>
</dbReference>
<feature type="transmembrane region" description="Helical" evidence="2">
    <location>
        <begin position="38"/>
        <end position="60"/>
    </location>
</feature>
<organism evidence="5">
    <name type="scientific">Anisakis simplex</name>
    <name type="common">Herring worm</name>
    <dbReference type="NCBI Taxonomy" id="6269"/>
    <lineage>
        <taxon>Eukaryota</taxon>
        <taxon>Metazoa</taxon>
        <taxon>Ecdysozoa</taxon>
        <taxon>Nematoda</taxon>
        <taxon>Chromadorea</taxon>
        <taxon>Rhabditida</taxon>
        <taxon>Spirurina</taxon>
        <taxon>Ascaridomorpha</taxon>
        <taxon>Ascaridoidea</taxon>
        <taxon>Anisakidae</taxon>
        <taxon>Anisakis</taxon>
        <taxon>Anisakis simplex complex</taxon>
    </lineage>
</organism>
<name>A0A0M3KIM9_ANISI</name>
<evidence type="ECO:0000313" key="5">
    <source>
        <dbReference type="WBParaSite" id="ASIM_0002084801-mRNA-1"/>
    </source>
</evidence>
<sequence>MHYSTSSPSGLWYTYRPVGLLTAEDQRFLMQFGFLPHLLQISRISAPNILCVALTILFAIETIQKVRAWRGENAPSTHIINTSKPHIDTTPRHYDTNIQLPKDQGPEIA</sequence>
<accession>A0A0M3KIM9</accession>
<reference evidence="5" key="1">
    <citation type="submission" date="2017-02" db="UniProtKB">
        <authorList>
            <consortium name="WormBaseParasite"/>
        </authorList>
    </citation>
    <scope>IDENTIFICATION</scope>
</reference>
<keyword evidence="2" id="KW-0812">Transmembrane</keyword>
<dbReference type="WBParaSite" id="ASIM_0002084801-mRNA-1">
    <property type="protein sequence ID" value="ASIM_0002084801-mRNA-1"/>
    <property type="gene ID" value="ASIM_0002084801"/>
</dbReference>
<dbReference type="AlphaFoldDB" id="A0A0M3KIM9"/>
<reference evidence="3 4" key="2">
    <citation type="submission" date="2018-11" db="EMBL/GenBank/DDBJ databases">
        <authorList>
            <consortium name="Pathogen Informatics"/>
        </authorList>
    </citation>
    <scope>NUCLEOTIDE SEQUENCE [LARGE SCALE GENOMIC DNA]</scope>
</reference>
<keyword evidence="2" id="KW-1133">Transmembrane helix</keyword>